<organism evidence="2 3">
    <name type="scientific">Candidatus Yanofskybacteria bacterium RIFCSPHIGHO2_01_FULL_45_42</name>
    <dbReference type="NCBI Taxonomy" id="1802671"/>
    <lineage>
        <taxon>Bacteria</taxon>
        <taxon>Candidatus Yanofskyibacteriota</taxon>
    </lineage>
</organism>
<comment type="caution">
    <text evidence="2">The sequence shown here is derived from an EMBL/GenBank/DDBJ whole genome shotgun (WGS) entry which is preliminary data.</text>
</comment>
<evidence type="ECO:0000313" key="2">
    <source>
        <dbReference type="EMBL" id="OGN06111.1"/>
    </source>
</evidence>
<protein>
    <recommendedName>
        <fullName evidence="4">Prepilin-type N-terminal cleavage/methylation domain-containing protein</fullName>
    </recommendedName>
</protein>
<evidence type="ECO:0000256" key="1">
    <source>
        <dbReference type="SAM" id="Phobius"/>
    </source>
</evidence>
<proteinExistence type="predicted"/>
<dbReference type="InterPro" id="IPR012902">
    <property type="entry name" value="N_methyl_site"/>
</dbReference>
<sequence length="175" mass="18972">MTSKKKQLGFTLIELLTAASVFSILLVIISAVFVKLLTISKRDFAIQKVHENSLFILESMAKEIRVSKIKTAPGCSSSLSIVHPTNGCIDYSLDSGKVTKSVKPLLCTDPAATVVLSSFDISFSKLNFCVKGSPTNPINPEQTRVTIITTVTSNEETGLQPTYLQTTVSSRDISE</sequence>
<dbReference type="NCBIfam" id="TIGR02532">
    <property type="entry name" value="IV_pilin_GFxxxE"/>
    <property type="match status" value="1"/>
</dbReference>
<dbReference type="EMBL" id="MGJL01000041">
    <property type="protein sequence ID" value="OGN06111.1"/>
    <property type="molecule type" value="Genomic_DNA"/>
</dbReference>
<name>A0A1F8EZ17_9BACT</name>
<accession>A0A1F8EZ17</accession>
<dbReference type="Proteomes" id="UP000178023">
    <property type="component" value="Unassembled WGS sequence"/>
</dbReference>
<reference evidence="2 3" key="1">
    <citation type="journal article" date="2016" name="Nat. Commun.">
        <title>Thousands of microbial genomes shed light on interconnected biogeochemical processes in an aquifer system.</title>
        <authorList>
            <person name="Anantharaman K."/>
            <person name="Brown C.T."/>
            <person name="Hug L.A."/>
            <person name="Sharon I."/>
            <person name="Castelle C.J."/>
            <person name="Probst A.J."/>
            <person name="Thomas B.C."/>
            <person name="Singh A."/>
            <person name="Wilkins M.J."/>
            <person name="Karaoz U."/>
            <person name="Brodie E.L."/>
            <person name="Williams K.H."/>
            <person name="Hubbard S.S."/>
            <person name="Banfield J.F."/>
        </authorList>
    </citation>
    <scope>NUCLEOTIDE SEQUENCE [LARGE SCALE GENOMIC DNA]</scope>
</reference>
<evidence type="ECO:0000313" key="3">
    <source>
        <dbReference type="Proteomes" id="UP000178023"/>
    </source>
</evidence>
<dbReference type="Pfam" id="PF07963">
    <property type="entry name" value="N_methyl"/>
    <property type="match status" value="1"/>
</dbReference>
<gene>
    <name evidence="2" type="ORF">A2750_04105</name>
</gene>
<keyword evidence="1" id="KW-0812">Transmembrane</keyword>
<evidence type="ECO:0008006" key="4">
    <source>
        <dbReference type="Google" id="ProtNLM"/>
    </source>
</evidence>
<keyword evidence="1" id="KW-1133">Transmembrane helix</keyword>
<feature type="transmembrane region" description="Helical" evidence="1">
    <location>
        <begin position="12"/>
        <end position="34"/>
    </location>
</feature>
<keyword evidence="1" id="KW-0472">Membrane</keyword>
<dbReference type="AlphaFoldDB" id="A0A1F8EZ17"/>